<keyword evidence="6" id="KW-1185">Reference proteome</keyword>
<keyword evidence="1 5" id="KW-0328">Glycosyltransferase</keyword>
<proteinExistence type="predicted"/>
<dbReference type="PANTHER" id="PTHR12526">
    <property type="entry name" value="GLYCOSYLTRANSFERASE"/>
    <property type="match status" value="1"/>
</dbReference>
<evidence type="ECO:0000256" key="1">
    <source>
        <dbReference type="ARBA" id="ARBA00022676"/>
    </source>
</evidence>
<evidence type="ECO:0000313" key="6">
    <source>
        <dbReference type="Proteomes" id="UP001495147"/>
    </source>
</evidence>
<protein>
    <submittedName>
        <fullName evidence="5">Glycosyltransferase family 4 protein</fullName>
        <ecNumber evidence="5">2.4.-.-</ecNumber>
    </submittedName>
</protein>
<dbReference type="InterPro" id="IPR028098">
    <property type="entry name" value="Glyco_trans_4-like_N"/>
</dbReference>
<dbReference type="InterPro" id="IPR001296">
    <property type="entry name" value="Glyco_trans_1"/>
</dbReference>
<organism evidence="5 6">
    <name type="scientific">Roseateles paludis</name>
    <dbReference type="NCBI Taxonomy" id="3145238"/>
    <lineage>
        <taxon>Bacteria</taxon>
        <taxon>Pseudomonadati</taxon>
        <taxon>Pseudomonadota</taxon>
        <taxon>Betaproteobacteria</taxon>
        <taxon>Burkholderiales</taxon>
        <taxon>Sphaerotilaceae</taxon>
        <taxon>Roseateles</taxon>
    </lineage>
</organism>
<dbReference type="Proteomes" id="UP001495147">
    <property type="component" value="Unassembled WGS sequence"/>
</dbReference>
<gene>
    <name evidence="5" type="ORF">ABDJ85_09390</name>
</gene>
<dbReference type="PANTHER" id="PTHR12526:SF510">
    <property type="entry name" value="D-INOSITOL 3-PHOSPHATE GLYCOSYLTRANSFERASE"/>
    <property type="match status" value="1"/>
</dbReference>
<feature type="domain" description="Glycosyltransferase subfamily 4-like N-terminal" evidence="4">
    <location>
        <begin position="22"/>
        <end position="170"/>
    </location>
</feature>
<evidence type="ECO:0000259" key="3">
    <source>
        <dbReference type="Pfam" id="PF00534"/>
    </source>
</evidence>
<keyword evidence="2 5" id="KW-0808">Transferase</keyword>
<dbReference type="EMBL" id="JBDPZD010000002">
    <property type="protein sequence ID" value="MEO3691681.1"/>
    <property type="molecule type" value="Genomic_DNA"/>
</dbReference>
<comment type="caution">
    <text evidence="5">The sequence shown here is derived from an EMBL/GenBank/DDBJ whole genome shotgun (WGS) entry which is preliminary data.</text>
</comment>
<dbReference type="SUPFAM" id="SSF53756">
    <property type="entry name" value="UDP-Glycosyltransferase/glycogen phosphorylase"/>
    <property type="match status" value="1"/>
</dbReference>
<dbReference type="Gene3D" id="3.40.50.2000">
    <property type="entry name" value="Glycogen Phosphorylase B"/>
    <property type="match status" value="2"/>
</dbReference>
<dbReference type="GO" id="GO:0016757">
    <property type="term" value="F:glycosyltransferase activity"/>
    <property type="evidence" value="ECO:0007669"/>
    <property type="project" value="UniProtKB-KW"/>
</dbReference>
<dbReference type="EC" id="2.4.-.-" evidence="5"/>
<evidence type="ECO:0000256" key="2">
    <source>
        <dbReference type="ARBA" id="ARBA00022679"/>
    </source>
</evidence>
<sequence length="375" mass="40070">MKLALVVPGGVDASGERRVIPAVLSLVRRLARRHEVHVFSLFHQREAGRWPLLGAEVHNPGGSSNLVCEWRALQAMRAEHRRAPFDVIQSLWGGPCGVAAVWAGRVLHRPVAVHLAGGELAAVPDIGWGAALSPWGRWRERWVLRQAQAVTAASQPMLALAAAVGVQAMRLPLGADADVWPITAPRPRKANAPLRLVQVASLNRVKDQPCLLRALALLREQGVDAVLDLAGADTLGGEVQRLAAQLGLAGAVRFHGELTQAQLRPLVLVADLHVITSRHEAGPLAVLEAALCGVPSVGTAVGHLQEWAPHAARVVPPGDALGLAGVLAELARDDVQRLALAARAQAIARAEDADDTARRFEQLHEQLHQRLASGW</sequence>
<dbReference type="Pfam" id="PF13579">
    <property type="entry name" value="Glyco_trans_4_4"/>
    <property type="match status" value="1"/>
</dbReference>
<reference evidence="5 6" key="1">
    <citation type="submission" date="2024-05" db="EMBL/GenBank/DDBJ databases">
        <title>Roseateles sp. DJS-2-20 16S ribosomal RNA gene Genome sequencing and assembly.</title>
        <authorList>
            <person name="Woo H."/>
        </authorList>
    </citation>
    <scope>NUCLEOTIDE SEQUENCE [LARGE SCALE GENOMIC DNA]</scope>
    <source>
        <strain evidence="5 6">DJS-2-20</strain>
    </source>
</reference>
<accession>A0ABV0G1T1</accession>
<evidence type="ECO:0000313" key="5">
    <source>
        <dbReference type="EMBL" id="MEO3691681.1"/>
    </source>
</evidence>
<name>A0ABV0G1T1_9BURK</name>
<dbReference type="Pfam" id="PF00534">
    <property type="entry name" value="Glycos_transf_1"/>
    <property type="match status" value="1"/>
</dbReference>
<feature type="domain" description="Glycosyl transferase family 1" evidence="3">
    <location>
        <begin position="191"/>
        <end position="344"/>
    </location>
</feature>
<evidence type="ECO:0000259" key="4">
    <source>
        <dbReference type="Pfam" id="PF13579"/>
    </source>
</evidence>
<dbReference type="RefSeq" id="WP_347704494.1">
    <property type="nucleotide sequence ID" value="NZ_JBDPZD010000002.1"/>
</dbReference>
<dbReference type="CDD" id="cd03801">
    <property type="entry name" value="GT4_PimA-like"/>
    <property type="match status" value="1"/>
</dbReference>